<reference evidence="1 2" key="1">
    <citation type="submission" date="2019-01" db="EMBL/GenBank/DDBJ databases">
        <authorList>
            <person name="Alioto T."/>
            <person name="Alioto T."/>
        </authorList>
    </citation>
    <scope>NUCLEOTIDE SEQUENCE [LARGE SCALE GENOMIC DNA]</scope>
</reference>
<proteinExistence type="predicted"/>
<evidence type="ECO:0000313" key="2">
    <source>
        <dbReference type="Proteomes" id="UP000386466"/>
    </source>
</evidence>
<accession>A0A485MFM2</accession>
<evidence type="ECO:0000313" key="1">
    <source>
        <dbReference type="EMBL" id="VFV19651.1"/>
    </source>
</evidence>
<gene>
    <name evidence="1" type="ORF">LYPA_23C005126</name>
</gene>
<dbReference type="AlphaFoldDB" id="A0A485MFM2"/>
<protein>
    <submittedName>
        <fullName evidence="1">Uncharacterized protein</fullName>
    </submittedName>
</protein>
<dbReference type="Proteomes" id="UP000386466">
    <property type="component" value="Unassembled WGS sequence"/>
</dbReference>
<dbReference type="EMBL" id="CAAGRJ010001672">
    <property type="protein sequence ID" value="VFV19651.1"/>
    <property type="molecule type" value="Genomic_DNA"/>
</dbReference>
<keyword evidence="2" id="KW-1185">Reference proteome</keyword>
<organism evidence="1 2">
    <name type="scientific">Lynx pardinus</name>
    <name type="common">Iberian lynx</name>
    <name type="synonym">Felis pardina</name>
    <dbReference type="NCBI Taxonomy" id="191816"/>
    <lineage>
        <taxon>Eukaryota</taxon>
        <taxon>Metazoa</taxon>
        <taxon>Chordata</taxon>
        <taxon>Craniata</taxon>
        <taxon>Vertebrata</taxon>
        <taxon>Euteleostomi</taxon>
        <taxon>Mammalia</taxon>
        <taxon>Eutheria</taxon>
        <taxon>Laurasiatheria</taxon>
        <taxon>Carnivora</taxon>
        <taxon>Feliformia</taxon>
        <taxon>Felidae</taxon>
        <taxon>Felinae</taxon>
        <taxon>Lynx</taxon>
    </lineage>
</organism>
<name>A0A485MFM2_LYNPA</name>
<sequence length="60" mass="7028">MLDQMDLIDIYRIFHPKASEYTFFSTPTDNLLKLPSHPHFLVNANSSSWHAQLKSQYGFQ</sequence>